<protein>
    <submittedName>
        <fullName evidence="2">Uncharacterized protein</fullName>
    </submittedName>
</protein>
<sequence length="159" mass="18234">MAVLAPKHSTRTGLPPLNKTRRMLARTLTKRSRMTLARKIPRRKRSPHLLISRKRDQRRQSEREENAGIAMIYANFGHPSENARRTRTGWRITVQCRALSVMEPWHASTVIVCAISGQRSRNARRTPSGCCPTVPKRAKRAKVRLHPPLSLLFSQWKGI</sequence>
<organism evidence="2 3">
    <name type="scientific">Ancylostoma ceylanicum</name>
    <dbReference type="NCBI Taxonomy" id="53326"/>
    <lineage>
        <taxon>Eukaryota</taxon>
        <taxon>Metazoa</taxon>
        <taxon>Ecdysozoa</taxon>
        <taxon>Nematoda</taxon>
        <taxon>Chromadorea</taxon>
        <taxon>Rhabditida</taxon>
        <taxon>Rhabditina</taxon>
        <taxon>Rhabditomorpha</taxon>
        <taxon>Strongyloidea</taxon>
        <taxon>Ancylostomatidae</taxon>
        <taxon>Ancylostomatinae</taxon>
        <taxon>Ancylostoma</taxon>
    </lineage>
</organism>
<feature type="compositionally biased region" description="Basic residues" evidence="1">
    <location>
        <begin position="39"/>
        <end position="57"/>
    </location>
</feature>
<dbReference type="AlphaFoldDB" id="A0A0D6L3E0"/>
<accession>A0A0D6L3E0</accession>
<proteinExistence type="predicted"/>
<dbReference type="Proteomes" id="UP000054495">
    <property type="component" value="Unassembled WGS sequence"/>
</dbReference>
<feature type="region of interest" description="Disordered" evidence="1">
    <location>
        <begin position="36"/>
        <end position="64"/>
    </location>
</feature>
<reference evidence="2 3" key="1">
    <citation type="submission" date="2013-05" db="EMBL/GenBank/DDBJ databases">
        <title>Draft genome of the parasitic nematode Anyclostoma ceylanicum.</title>
        <authorList>
            <person name="Mitreva M."/>
        </authorList>
    </citation>
    <scope>NUCLEOTIDE SEQUENCE [LARGE SCALE GENOMIC DNA]</scope>
</reference>
<name>A0A0D6L3E0_9BILA</name>
<gene>
    <name evidence="2" type="ORF">ANCCEY_15692</name>
</gene>
<keyword evidence="3" id="KW-1185">Reference proteome</keyword>
<evidence type="ECO:0000313" key="3">
    <source>
        <dbReference type="Proteomes" id="UP000054495"/>
    </source>
</evidence>
<dbReference type="EMBL" id="KE129768">
    <property type="protein sequence ID" value="EPB65245.1"/>
    <property type="molecule type" value="Genomic_DNA"/>
</dbReference>
<evidence type="ECO:0000256" key="1">
    <source>
        <dbReference type="SAM" id="MobiDB-lite"/>
    </source>
</evidence>
<evidence type="ECO:0000313" key="2">
    <source>
        <dbReference type="EMBL" id="EPB65245.1"/>
    </source>
</evidence>